<dbReference type="SUPFAM" id="SSF51206">
    <property type="entry name" value="cAMP-binding domain-like"/>
    <property type="match status" value="1"/>
</dbReference>
<name>A0A1X0NTY5_9TRYP</name>
<dbReference type="VEuPathDB" id="TriTrypDB:TM35_000182340"/>
<dbReference type="InterPro" id="IPR014710">
    <property type="entry name" value="RmlC-like_jellyroll"/>
</dbReference>
<dbReference type="InterPro" id="IPR018490">
    <property type="entry name" value="cNMP-bd_dom_sf"/>
</dbReference>
<proteinExistence type="predicted"/>
<gene>
    <name evidence="3" type="ORF">TM35_000182340</name>
</gene>
<keyword evidence="4" id="KW-1185">Reference proteome</keyword>
<sequence>MSEIPNGASLEVSPAPEPPVNGKESLVPKESNRRERTISSAATSLSNETMVLTPRERFARVIEKVLHTIDERAKRAVPKHYWHEEDSVDELTSCMIYDGQQKLEPPHNVVLDTMIAKGIPVHSAKELLSLLQNTEHLHLLRTEELCEVVRLALRREYIKGEVILPAGSQTMHVYVVIWGEVDVFAPDKDSLHRHHHLRRRHSLYSHHLNKRSLLTSQSFSSIPSSGGFGPFVPRRSTPNFDSRWQTPSPPPDQDEDLCMTHCGKLKPGMLFGFDACVFEESSALHYVAGNESEVTVVALLPLPQVKELLRGNVCLAQSVGHSIAQEDIFIPVREFCRYVFAPTPDMNEYLPLWTILNRYTKINNVIHTKLFSGEIDTAAWGYALKRLPENVTTTFCFDLVLALPPFVATRMREEAKRADVHRTSRDFKRTEVTYIRTKERRRCTWHLGMEGKALVLLRDGFTDLLDFLSMLCVHIIESNKLRSRVQGMVHPPAIDVLDDYLRNREIEEVNGCKLSKEEELNRVEKILSTMPLDKNEQSGLLGIWHSDTLGKIYEVMMHREEFNVRVDPSVSRKFQTSPFHEWALNLRACIMQKMGLDRNLPPPHDLCIDIVSSNTHCIKNLLSGFHRKNRHVVEEYARNDKRLGNIDEWHTIEDALYASTASLLATERQELKEEYVRALDESGITVLTDTAMTGLQVDVIPVHALNFKKIDTVLQESLKDSVLQDSMRRSVGDGIEQSSTVWRRVCLPRRGPGDRSQNCDDSACYRLNRHFIINMDFAFGAQAEGICQAIFSVFGSRIRSVSVMGKAGGLTGRRGDIQLPRELVMSKSSLIMEDAQDELRRCRNQDFTAARLRELAGPSVEVHEGRVVTIAGTMLQNVRMLQFYKNIWGCVGAEMEGSYFARVIEDMYRQGIANPNLITRFAYYTSDLPLACLESASRGGGGDQSLSAPMSAAEGVPPLYAIARGILERILLT</sequence>
<dbReference type="PROSITE" id="PS50042">
    <property type="entry name" value="CNMP_BINDING_3"/>
    <property type="match status" value="1"/>
</dbReference>
<dbReference type="InterPro" id="IPR054204">
    <property type="entry name" value="DUF6909"/>
</dbReference>
<reference evidence="3 4" key="1">
    <citation type="submission" date="2017-03" db="EMBL/GenBank/DDBJ databases">
        <title>An alternative strategy for trypanosome survival in the mammalian bloodstream revealed through genome and transcriptome analysis of the ubiquitous bovine parasite Trypanosoma (Megatrypanum) theileri.</title>
        <authorList>
            <person name="Kelly S."/>
            <person name="Ivens A."/>
            <person name="Mott A."/>
            <person name="O'Neill E."/>
            <person name="Emms D."/>
            <person name="Macleod O."/>
            <person name="Voorheis P."/>
            <person name="Matthews J."/>
            <person name="Matthews K."/>
            <person name="Carrington M."/>
        </authorList>
    </citation>
    <scope>NUCLEOTIDE SEQUENCE [LARGE SCALE GENOMIC DNA]</scope>
    <source>
        <strain evidence="3">Edinburgh</strain>
    </source>
</reference>
<evidence type="ECO:0000256" key="1">
    <source>
        <dbReference type="SAM" id="MobiDB-lite"/>
    </source>
</evidence>
<feature type="region of interest" description="Disordered" evidence="1">
    <location>
        <begin position="1"/>
        <end position="46"/>
    </location>
</feature>
<accession>A0A1X0NTY5</accession>
<feature type="domain" description="Cyclic nucleotide-binding" evidence="2">
    <location>
        <begin position="136"/>
        <end position="184"/>
    </location>
</feature>
<comment type="caution">
    <text evidence="3">The sequence shown here is derived from an EMBL/GenBank/DDBJ whole genome shotgun (WGS) entry which is preliminary data.</text>
</comment>
<evidence type="ECO:0000313" key="4">
    <source>
        <dbReference type="Proteomes" id="UP000192257"/>
    </source>
</evidence>
<evidence type="ECO:0000259" key="2">
    <source>
        <dbReference type="PROSITE" id="PS50042"/>
    </source>
</evidence>
<evidence type="ECO:0000313" key="3">
    <source>
        <dbReference type="EMBL" id="ORC88177.1"/>
    </source>
</evidence>
<dbReference type="EMBL" id="NBCO01000018">
    <property type="protein sequence ID" value="ORC88177.1"/>
    <property type="molecule type" value="Genomic_DNA"/>
</dbReference>
<dbReference type="STRING" id="67003.A0A1X0NTY5"/>
<dbReference type="OrthoDB" id="2118811at2759"/>
<protein>
    <submittedName>
        <fullName evidence="3">Cyclic nucleotide-binding protein</fullName>
    </submittedName>
</protein>
<dbReference type="Pfam" id="PF21850">
    <property type="entry name" value="DUF6909"/>
    <property type="match status" value="2"/>
</dbReference>
<dbReference type="RefSeq" id="XP_028882243.1">
    <property type="nucleotide sequence ID" value="XM_029026547.1"/>
</dbReference>
<feature type="compositionally biased region" description="Basic and acidic residues" evidence="1">
    <location>
        <begin position="26"/>
        <end position="37"/>
    </location>
</feature>
<dbReference type="InterPro" id="IPR000595">
    <property type="entry name" value="cNMP-bd_dom"/>
</dbReference>
<dbReference type="AlphaFoldDB" id="A0A1X0NTY5"/>
<dbReference type="Gene3D" id="2.60.120.10">
    <property type="entry name" value="Jelly Rolls"/>
    <property type="match status" value="1"/>
</dbReference>
<organism evidence="3 4">
    <name type="scientific">Trypanosoma theileri</name>
    <dbReference type="NCBI Taxonomy" id="67003"/>
    <lineage>
        <taxon>Eukaryota</taxon>
        <taxon>Discoba</taxon>
        <taxon>Euglenozoa</taxon>
        <taxon>Kinetoplastea</taxon>
        <taxon>Metakinetoplastina</taxon>
        <taxon>Trypanosomatida</taxon>
        <taxon>Trypanosomatidae</taxon>
        <taxon>Trypanosoma</taxon>
    </lineage>
</organism>
<dbReference type="GeneID" id="39986327"/>
<dbReference type="Proteomes" id="UP000192257">
    <property type="component" value="Unassembled WGS sequence"/>
</dbReference>